<reference evidence="3 4" key="1">
    <citation type="journal article" date="2009" name="Science">
        <title>Green evolution and dynamic adaptations revealed by genomes of the marine picoeukaryotes Micromonas.</title>
        <authorList>
            <person name="Worden A.Z."/>
            <person name="Lee J.H."/>
            <person name="Mock T."/>
            <person name="Rouze P."/>
            <person name="Simmons M.P."/>
            <person name="Aerts A.L."/>
            <person name="Allen A.E."/>
            <person name="Cuvelier M.L."/>
            <person name="Derelle E."/>
            <person name="Everett M.V."/>
            <person name="Foulon E."/>
            <person name="Grimwood J."/>
            <person name="Gundlach H."/>
            <person name="Henrissat B."/>
            <person name="Napoli C."/>
            <person name="McDonald S.M."/>
            <person name="Parker M.S."/>
            <person name="Rombauts S."/>
            <person name="Salamov A."/>
            <person name="Von Dassow P."/>
            <person name="Badger J.H."/>
            <person name="Coutinho P.M."/>
            <person name="Demir E."/>
            <person name="Dubchak I."/>
            <person name="Gentemann C."/>
            <person name="Eikrem W."/>
            <person name="Gready J.E."/>
            <person name="John U."/>
            <person name="Lanier W."/>
            <person name="Lindquist E.A."/>
            <person name="Lucas S."/>
            <person name="Mayer K.F."/>
            <person name="Moreau H."/>
            <person name="Not F."/>
            <person name="Otillar R."/>
            <person name="Panaud O."/>
            <person name="Pangilinan J."/>
            <person name="Paulsen I."/>
            <person name="Piegu B."/>
            <person name="Poliakov A."/>
            <person name="Robbens S."/>
            <person name="Schmutz J."/>
            <person name="Toulza E."/>
            <person name="Wyss T."/>
            <person name="Zelensky A."/>
            <person name="Zhou K."/>
            <person name="Armbrust E.V."/>
            <person name="Bhattacharya D."/>
            <person name="Goodenough U.W."/>
            <person name="Van de Peer Y."/>
            <person name="Grigoriev I.V."/>
        </authorList>
    </citation>
    <scope>NUCLEOTIDE SEQUENCE [LARGE SCALE GENOMIC DNA]</scope>
    <source>
        <strain evidence="3 4">CCMP1545</strain>
    </source>
</reference>
<gene>
    <name evidence="3" type="ORF">MICPUCDRAFT_52168</name>
</gene>
<evidence type="ECO:0000256" key="2">
    <source>
        <dbReference type="SAM" id="Phobius"/>
    </source>
</evidence>
<dbReference type="GeneID" id="9688051"/>
<feature type="compositionally biased region" description="Polar residues" evidence="1">
    <location>
        <begin position="114"/>
        <end position="140"/>
    </location>
</feature>
<dbReference type="RefSeq" id="XP_003062375.1">
    <property type="nucleotide sequence ID" value="XM_003062329.1"/>
</dbReference>
<protein>
    <submittedName>
        <fullName evidence="3">Predicted protein</fullName>
    </submittedName>
</protein>
<organism evidence="4">
    <name type="scientific">Micromonas pusilla (strain CCMP1545)</name>
    <name type="common">Picoplanktonic green alga</name>
    <dbReference type="NCBI Taxonomy" id="564608"/>
    <lineage>
        <taxon>Eukaryota</taxon>
        <taxon>Viridiplantae</taxon>
        <taxon>Chlorophyta</taxon>
        <taxon>Mamiellophyceae</taxon>
        <taxon>Mamiellales</taxon>
        <taxon>Mamiellaceae</taxon>
        <taxon>Micromonas</taxon>
    </lineage>
</organism>
<name>C1N3H0_MICPC</name>
<proteinExistence type="predicted"/>
<dbReference type="EMBL" id="GG663746">
    <property type="protein sequence ID" value="EEH53194.1"/>
    <property type="molecule type" value="Genomic_DNA"/>
</dbReference>
<evidence type="ECO:0000313" key="3">
    <source>
        <dbReference type="EMBL" id="EEH53194.1"/>
    </source>
</evidence>
<dbReference type="Proteomes" id="UP000001876">
    <property type="component" value="Unassembled WGS sequence"/>
</dbReference>
<feature type="transmembrane region" description="Helical" evidence="2">
    <location>
        <begin position="30"/>
        <end position="51"/>
    </location>
</feature>
<keyword evidence="2" id="KW-0472">Membrane</keyword>
<dbReference type="AlphaFoldDB" id="C1N3H0"/>
<sequence>MPPRRWHHETGGELAHIVSSLLHGSGPPPVLVGITACMVCTALSSLGVGRWHEKMWRQRRADADVLASALRREAEEEILNASMATSSAMDTARDESDMSFVVESADDDDETMSIRGSETSASEAGSDVAWTTTTPSSSRATKGRDFKCAPPRGSAKKPPSRLARHSPNSVLGDLTNVGVSSRRR</sequence>
<keyword evidence="2" id="KW-0812">Transmembrane</keyword>
<keyword evidence="4" id="KW-1185">Reference proteome</keyword>
<evidence type="ECO:0000256" key="1">
    <source>
        <dbReference type="SAM" id="MobiDB-lite"/>
    </source>
</evidence>
<dbReference type="KEGG" id="mpp:MICPUCDRAFT_52168"/>
<evidence type="ECO:0000313" key="4">
    <source>
        <dbReference type="Proteomes" id="UP000001876"/>
    </source>
</evidence>
<keyword evidence="2" id="KW-1133">Transmembrane helix</keyword>
<feature type="compositionally biased region" description="Basic residues" evidence="1">
    <location>
        <begin position="154"/>
        <end position="164"/>
    </location>
</feature>
<feature type="region of interest" description="Disordered" evidence="1">
    <location>
        <begin position="102"/>
        <end position="184"/>
    </location>
</feature>
<accession>C1N3H0</accession>